<feature type="region of interest" description="Disordered" evidence="12">
    <location>
        <begin position="73"/>
        <end position="92"/>
    </location>
</feature>
<keyword evidence="9 10" id="KW-0998">Cell outer membrane</keyword>
<dbReference type="EMBL" id="CP036498">
    <property type="protein sequence ID" value="QUS41919.1"/>
    <property type="molecule type" value="Genomic_DNA"/>
</dbReference>
<keyword evidence="6 11" id="KW-0798">TonB box</keyword>
<keyword evidence="5 10" id="KW-0812">Transmembrane</keyword>
<keyword evidence="3 10" id="KW-0813">Transport</keyword>
<dbReference type="Proteomes" id="UP000682843">
    <property type="component" value="Chromosome"/>
</dbReference>
<evidence type="ECO:0000256" key="2">
    <source>
        <dbReference type="ARBA" id="ARBA00009810"/>
    </source>
</evidence>
<dbReference type="InterPro" id="IPR036942">
    <property type="entry name" value="Beta-barrel_TonB_sf"/>
</dbReference>
<proteinExistence type="inferred from homology"/>
<evidence type="ECO:0000256" key="11">
    <source>
        <dbReference type="RuleBase" id="RU003357"/>
    </source>
</evidence>
<reference evidence="15 16" key="1">
    <citation type="submission" date="2019-02" db="EMBL/GenBank/DDBJ databases">
        <title>Emended description of the genus Rhodopseudomonas and description of Rhodopseudomonas albus sp. nov., a non-phototrophic, heavy-metal-tolerant bacterium isolated from garden soil.</title>
        <authorList>
            <person name="Bao Z."/>
            <person name="Cao W.W."/>
            <person name="Sato Y."/>
            <person name="Nishizawa T."/>
            <person name="Zhao J."/>
            <person name="Guo Y."/>
            <person name="Ohta H."/>
        </authorList>
    </citation>
    <scope>NUCLEOTIDE SEQUENCE [LARGE SCALE GENOMIC DNA]</scope>
    <source>
        <strain evidence="15 16">SK50-23</strain>
    </source>
</reference>
<evidence type="ECO:0000256" key="1">
    <source>
        <dbReference type="ARBA" id="ARBA00004571"/>
    </source>
</evidence>
<evidence type="ECO:0000256" key="8">
    <source>
        <dbReference type="ARBA" id="ARBA00023170"/>
    </source>
</evidence>
<dbReference type="InterPro" id="IPR012910">
    <property type="entry name" value="Plug_dom"/>
</dbReference>
<dbReference type="NCBIfam" id="TIGR01783">
    <property type="entry name" value="TonB-siderophor"/>
    <property type="match status" value="1"/>
</dbReference>
<evidence type="ECO:0000256" key="4">
    <source>
        <dbReference type="ARBA" id="ARBA00022452"/>
    </source>
</evidence>
<comment type="subcellular location">
    <subcellularLocation>
        <location evidence="1 10">Cell outer membrane</location>
        <topology evidence="1 10">Multi-pass membrane protein</topology>
    </subcellularLocation>
</comment>
<dbReference type="Gene3D" id="2.40.170.20">
    <property type="entry name" value="TonB-dependent receptor, beta-barrel domain"/>
    <property type="match status" value="1"/>
</dbReference>
<evidence type="ECO:0000256" key="10">
    <source>
        <dbReference type="PROSITE-ProRule" id="PRU01360"/>
    </source>
</evidence>
<evidence type="ECO:0000256" key="3">
    <source>
        <dbReference type="ARBA" id="ARBA00022448"/>
    </source>
</evidence>
<evidence type="ECO:0000256" key="12">
    <source>
        <dbReference type="SAM" id="MobiDB-lite"/>
    </source>
</evidence>
<keyword evidence="7 10" id="KW-0472">Membrane</keyword>
<feature type="domain" description="TonB-dependent receptor plug" evidence="14">
    <location>
        <begin position="121"/>
        <end position="219"/>
    </location>
</feature>
<dbReference type="PROSITE" id="PS52016">
    <property type="entry name" value="TONB_DEPENDENT_REC_3"/>
    <property type="match status" value="1"/>
</dbReference>
<protein>
    <submittedName>
        <fullName evidence="15">TonB-dependent receptor</fullName>
    </submittedName>
</protein>
<evidence type="ECO:0000256" key="9">
    <source>
        <dbReference type="ARBA" id="ARBA00023237"/>
    </source>
</evidence>
<dbReference type="CDD" id="cd01347">
    <property type="entry name" value="ligand_gated_channel"/>
    <property type="match status" value="1"/>
</dbReference>
<evidence type="ECO:0000256" key="7">
    <source>
        <dbReference type="ARBA" id="ARBA00023136"/>
    </source>
</evidence>
<comment type="similarity">
    <text evidence="2 10 11">Belongs to the TonB-dependent receptor family.</text>
</comment>
<dbReference type="InterPro" id="IPR039426">
    <property type="entry name" value="TonB-dep_rcpt-like"/>
</dbReference>
<keyword evidence="4 10" id="KW-1134">Transmembrane beta strand</keyword>
<keyword evidence="16" id="KW-1185">Reference proteome</keyword>
<dbReference type="InterPro" id="IPR037066">
    <property type="entry name" value="Plug_dom_sf"/>
</dbReference>
<evidence type="ECO:0000256" key="5">
    <source>
        <dbReference type="ARBA" id="ARBA00022692"/>
    </source>
</evidence>
<dbReference type="Pfam" id="PF00593">
    <property type="entry name" value="TonB_dep_Rec_b-barrel"/>
    <property type="match status" value="1"/>
</dbReference>
<evidence type="ECO:0000259" key="13">
    <source>
        <dbReference type="Pfam" id="PF00593"/>
    </source>
</evidence>
<name>A0ABX8AEG2_9BRAD</name>
<accession>A0ABX8AEG2</accession>
<dbReference type="PANTHER" id="PTHR32552:SF82">
    <property type="entry name" value="FCUA PROTEIN"/>
    <property type="match status" value="1"/>
</dbReference>
<dbReference type="InterPro" id="IPR000531">
    <property type="entry name" value="Beta-barrel_TonB"/>
</dbReference>
<dbReference type="Gene3D" id="2.170.130.10">
    <property type="entry name" value="TonB-dependent receptor, plug domain"/>
    <property type="match status" value="1"/>
</dbReference>
<gene>
    <name evidence="15" type="ORF">RPMA_26095</name>
</gene>
<evidence type="ECO:0000256" key="6">
    <source>
        <dbReference type="ARBA" id="ARBA00023077"/>
    </source>
</evidence>
<dbReference type="RefSeq" id="WP_211910650.1">
    <property type="nucleotide sequence ID" value="NZ_CP036498.1"/>
</dbReference>
<dbReference type="InterPro" id="IPR010105">
    <property type="entry name" value="TonB_sidphr_rcpt"/>
</dbReference>
<evidence type="ECO:0000313" key="15">
    <source>
        <dbReference type="EMBL" id="QUS41919.1"/>
    </source>
</evidence>
<sequence length="774" mass="82749">MNVIGNVKHRLYFGVAVGALSVCMTAVGSSESQAQSAGIRVLPPVAVDSPQQRARPARTVRSRTTAQRAVRVAPRQAVEQPPAAPVTTMGSTRTIGTPAPAYAGGQVATGGTLGLLGSTSVMNTPFSTTNYTSQLIENQQGRTAADTLINDASVRATTGANGFDDTLQIRGFQVGPEDVGLNGLYGLAAPNHVPSQIIERIELLKGPGALVNGMAPGGTVGGSVNIVTKRAAEQDFSRITPFFLSAANYGLHLETSRRFGDNKEWGVRFNGVGRNGEASIDNSNWRQGIGALSLDYRGERLRWTLDAISQNDDTRNFRPQISIDPNVTSIPRPPDARSNWFPNTNLKQRDNTIASGLEYDVTDWLTAYAGIGYRDGNGAQNLAGTLAGIPTSGDFTTYNAFYDFYSKVVSGNVGARARFNTGFVGHAVNVVYSGYSREDGYGYNGSFDNTVTPGFALSNIYNPSPLPTIDAGRPALGKSLDRTLSSVAASDTLSFLNDTVLFTLGVRHQMIKEQGFDPTTGPTSSLTKYDATTPLAGLVIKPWHNVSLYANYAEGLSPGIQVGPGRANTGQILAPFRSKQQEAGVKVDWGSITTTVAVFQIMRPNVRDGGTATSVVSYNGEQRNRGVELNAYGLILPGLRGMVSATFLKPELTDPDNPLYRGNDAAGVPNKTLSAGLDWDMPWVPGLALNGRVIYTAGAYFTDANLLRYDDWTRLDLGARYTTTALTGKPVTFRANIENVTGENYWLTTASLGYGTFVTVGSPRTYVLSAAFDF</sequence>
<dbReference type="Pfam" id="PF07715">
    <property type="entry name" value="Plug"/>
    <property type="match status" value="1"/>
</dbReference>
<dbReference type="SUPFAM" id="SSF56935">
    <property type="entry name" value="Porins"/>
    <property type="match status" value="1"/>
</dbReference>
<dbReference type="PANTHER" id="PTHR32552">
    <property type="entry name" value="FERRICHROME IRON RECEPTOR-RELATED"/>
    <property type="match status" value="1"/>
</dbReference>
<evidence type="ECO:0000259" key="14">
    <source>
        <dbReference type="Pfam" id="PF07715"/>
    </source>
</evidence>
<evidence type="ECO:0000313" key="16">
    <source>
        <dbReference type="Proteomes" id="UP000682843"/>
    </source>
</evidence>
<feature type="domain" description="TonB-dependent receptor-like beta-barrel" evidence="13">
    <location>
        <begin position="309"/>
        <end position="740"/>
    </location>
</feature>
<organism evidence="15 16">
    <name type="scientific">Tardiphaga alba</name>
    <dbReference type="NCBI Taxonomy" id="340268"/>
    <lineage>
        <taxon>Bacteria</taxon>
        <taxon>Pseudomonadati</taxon>
        <taxon>Pseudomonadota</taxon>
        <taxon>Alphaproteobacteria</taxon>
        <taxon>Hyphomicrobiales</taxon>
        <taxon>Nitrobacteraceae</taxon>
        <taxon>Tardiphaga</taxon>
    </lineage>
</organism>
<keyword evidence="8 15" id="KW-0675">Receptor</keyword>